<evidence type="ECO:0000256" key="1">
    <source>
        <dbReference type="SAM" id="MobiDB-lite"/>
    </source>
</evidence>
<evidence type="ECO:0008006" key="5">
    <source>
        <dbReference type="Google" id="ProtNLM"/>
    </source>
</evidence>
<dbReference type="Pfam" id="PF20841">
    <property type="entry name" value="NtrZ"/>
    <property type="match status" value="1"/>
</dbReference>
<proteinExistence type="predicted"/>
<dbReference type="AlphaFoldDB" id="A0A2U2BWE9"/>
<dbReference type="EMBL" id="QEXV01000001">
    <property type="protein sequence ID" value="PWE18343.1"/>
    <property type="molecule type" value="Genomic_DNA"/>
</dbReference>
<evidence type="ECO:0000256" key="2">
    <source>
        <dbReference type="SAM" id="SignalP"/>
    </source>
</evidence>
<reference evidence="4" key="1">
    <citation type="submission" date="2018-05" db="EMBL/GenBank/DDBJ databases">
        <authorList>
            <person name="Liu B.-T."/>
        </authorList>
    </citation>
    <scope>NUCLEOTIDE SEQUENCE [LARGE SCALE GENOMIC DNA]</scope>
    <source>
        <strain evidence="4">WD6-1</strain>
    </source>
</reference>
<evidence type="ECO:0000313" key="3">
    <source>
        <dbReference type="EMBL" id="PWE18343.1"/>
    </source>
</evidence>
<feature type="region of interest" description="Disordered" evidence="1">
    <location>
        <begin position="78"/>
        <end position="101"/>
    </location>
</feature>
<accession>A0A2U2BWE9</accession>
<keyword evidence="4" id="KW-1185">Reference proteome</keyword>
<comment type="caution">
    <text evidence="3">The sequence shown here is derived from an EMBL/GenBank/DDBJ whole genome shotgun (WGS) entry which is preliminary data.</text>
</comment>
<dbReference type="Proteomes" id="UP000245168">
    <property type="component" value="Unassembled WGS sequence"/>
</dbReference>
<dbReference type="InterPro" id="IPR048887">
    <property type="entry name" value="NtrZ-like"/>
</dbReference>
<organism evidence="3 4">
    <name type="scientific">Marinicauda salina</name>
    <dbReference type="NCBI Taxonomy" id="2135793"/>
    <lineage>
        <taxon>Bacteria</taxon>
        <taxon>Pseudomonadati</taxon>
        <taxon>Pseudomonadota</taxon>
        <taxon>Alphaproteobacteria</taxon>
        <taxon>Maricaulales</taxon>
        <taxon>Maricaulaceae</taxon>
        <taxon>Marinicauda</taxon>
    </lineage>
</organism>
<name>A0A2U2BWE9_9PROT</name>
<keyword evidence="2" id="KW-0732">Signal</keyword>
<protein>
    <recommendedName>
        <fullName evidence="5">TonB-dependent receptor</fullName>
    </recommendedName>
</protein>
<feature type="signal peptide" evidence="2">
    <location>
        <begin position="1"/>
        <end position="35"/>
    </location>
</feature>
<feature type="chain" id="PRO_5015576405" description="TonB-dependent receptor" evidence="2">
    <location>
        <begin position="36"/>
        <end position="209"/>
    </location>
</feature>
<gene>
    <name evidence="3" type="ORF">DDZ18_01690</name>
</gene>
<sequence>MIVQWEVTDLRRIALSLVAASTAALLSAPAALAQAAAPNADSFALGGVSLIDASAAQGQAVEVDASMLAVAAEARSRADDDARETVAEQSEPELQPVAPMNDTGAPDAEVWYERFTLASPSHMPSPWGDEAAEFEIPAGERWGFTLGISEPTQGPQFEIEDMRAGAFFELNERLRLGGQFRFSSPERDFFGEQGDEQAPEIKFESAFRF</sequence>
<evidence type="ECO:0000313" key="4">
    <source>
        <dbReference type="Proteomes" id="UP000245168"/>
    </source>
</evidence>